<evidence type="ECO:0000256" key="1">
    <source>
        <dbReference type="ARBA" id="ARBA00001974"/>
    </source>
</evidence>
<gene>
    <name evidence="17" type="ORF">BC938DRAFT_478472</name>
</gene>
<dbReference type="Pfam" id="PF04137">
    <property type="entry name" value="ERO1"/>
    <property type="match status" value="1"/>
</dbReference>
<keyword evidence="18" id="KW-1185">Reference proteome</keyword>
<dbReference type="GO" id="GO:0034975">
    <property type="term" value="P:protein folding in endoplasmic reticulum"/>
    <property type="evidence" value="ECO:0007669"/>
    <property type="project" value="InterPro"/>
</dbReference>
<dbReference type="Proteomes" id="UP000274822">
    <property type="component" value="Unassembled WGS sequence"/>
</dbReference>
<keyword evidence="14" id="KW-0325">Glycoprotein</keyword>
<evidence type="ECO:0000256" key="6">
    <source>
        <dbReference type="ARBA" id="ARBA00022630"/>
    </source>
</evidence>
<dbReference type="EMBL" id="RBNJ01032997">
    <property type="protein sequence ID" value="RUS12742.1"/>
    <property type="molecule type" value="Genomic_DNA"/>
</dbReference>
<comment type="caution">
    <text evidence="17">The sequence shown here is derived from an EMBL/GenBank/DDBJ whole genome shotgun (WGS) entry which is preliminary data.</text>
</comment>
<feature type="non-terminal residue" evidence="17">
    <location>
        <position position="1"/>
    </location>
</feature>
<keyword evidence="13" id="KW-1015">Disulfide bond</keyword>
<comment type="subcellular location">
    <subcellularLocation>
        <location evidence="2">Endoplasmic reticulum membrane</location>
        <topology evidence="2">Peripheral membrane protein</topology>
        <orientation evidence="2">Lumenal side</orientation>
    </subcellularLocation>
</comment>
<keyword evidence="6" id="KW-0285">Flavoprotein</keyword>
<keyword evidence="11" id="KW-0560">Oxidoreductase</keyword>
<keyword evidence="15" id="KW-0676">Redox-active center</keyword>
<dbReference type="GO" id="GO:0005789">
    <property type="term" value="C:endoplasmic reticulum membrane"/>
    <property type="evidence" value="ECO:0007669"/>
    <property type="project" value="UniProtKB-SubCell"/>
</dbReference>
<comment type="cofactor">
    <cofactor evidence="1">
        <name>FAD</name>
        <dbReference type="ChEBI" id="CHEBI:57692"/>
    </cofactor>
</comment>
<dbReference type="SUPFAM" id="SSF110019">
    <property type="entry name" value="ERO1-like"/>
    <property type="match status" value="1"/>
</dbReference>
<evidence type="ECO:0000256" key="13">
    <source>
        <dbReference type="ARBA" id="ARBA00023157"/>
    </source>
</evidence>
<dbReference type="GO" id="GO:0071949">
    <property type="term" value="F:FAD binding"/>
    <property type="evidence" value="ECO:0007669"/>
    <property type="project" value="InterPro"/>
</dbReference>
<evidence type="ECO:0000313" key="18">
    <source>
        <dbReference type="Proteomes" id="UP000274822"/>
    </source>
</evidence>
<keyword evidence="9" id="KW-0274">FAD</keyword>
<dbReference type="InterPro" id="IPR037192">
    <property type="entry name" value="ERO1-like_sf"/>
</dbReference>
<feature type="region of interest" description="Disordered" evidence="16">
    <location>
        <begin position="226"/>
        <end position="266"/>
    </location>
</feature>
<evidence type="ECO:0000256" key="10">
    <source>
        <dbReference type="ARBA" id="ARBA00022982"/>
    </source>
</evidence>
<feature type="non-terminal residue" evidence="17">
    <location>
        <position position="266"/>
    </location>
</feature>
<dbReference type="AlphaFoldDB" id="A0A433P5G9"/>
<organism evidence="17 18">
    <name type="scientific">Jimgerdemannia flammicorona</name>
    <dbReference type="NCBI Taxonomy" id="994334"/>
    <lineage>
        <taxon>Eukaryota</taxon>
        <taxon>Fungi</taxon>
        <taxon>Fungi incertae sedis</taxon>
        <taxon>Mucoromycota</taxon>
        <taxon>Mucoromycotina</taxon>
        <taxon>Endogonomycetes</taxon>
        <taxon>Endogonales</taxon>
        <taxon>Endogonaceae</taxon>
        <taxon>Jimgerdemannia</taxon>
    </lineage>
</organism>
<dbReference type="PANTHER" id="PTHR12613">
    <property type="entry name" value="ERO1-RELATED"/>
    <property type="match status" value="1"/>
</dbReference>
<keyword evidence="7" id="KW-0732">Signal</keyword>
<evidence type="ECO:0000256" key="3">
    <source>
        <dbReference type="ARBA" id="ARBA00008277"/>
    </source>
</evidence>
<proteinExistence type="inferred from homology"/>
<sequence>AFSADDCHSHSFLGLHSSISIHICDEYFDRSIGKWVSYQSGPRNVHRRTLGHMCSFLVAPTQGPNLDCFISRIGAHPERLQNVYFDYVLLLRAVTKLAGYLEGYNFCTGDPQEDADVKNKVDRLIDLTVTCPSTFDENLMFQGQDAMVRVLSSSGQDRPRGVCFSHHLLSPSTTKVMTIILLFLQFLHPPLFAGPQGGVPQPFPKRHAHHGLRRVREVPPVGQATDLRPRHRAQGPILVRRQILQPQDKPASPAAYGNRSAVQYAE</sequence>
<evidence type="ECO:0000256" key="15">
    <source>
        <dbReference type="ARBA" id="ARBA00023284"/>
    </source>
</evidence>
<name>A0A433P5G9_9FUNG</name>
<evidence type="ECO:0000313" key="17">
    <source>
        <dbReference type="EMBL" id="RUS12742.1"/>
    </source>
</evidence>
<evidence type="ECO:0000256" key="5">
    <source>
        <dbReference type="ARBA" id="ARBA00022448"/>
    </source>
</evidence>
<keyword evidence="12" id="KW-0472">Membrane</keyword>
<keyword evidence="8" id="KW-0256">Endoplasmic reticulum</keyword>
<evidence type="ECO:0000256" key="11">
    <source>
        <dbReference type="ARBA" id="ARBA00023002"/>
    </source>
</evidence>
<dbReference type="GO" id="GO:0016972">
    <property type="term" value="F:thiol oxidase activity"/>
    <property type="evidence" value="ECO:0007669"/>
    <property type="project" value="InterPro"/>
</dbReference>
<dbReference type="InterPro" id="IPR007266">
    <property type="entry name" value="Ero1"/>
</dbReference>
<evidence type="ECO:0000256" key="7">
    <source>
        <dbReference type="ARBA" id="ARBA00022729"/>
    </source>
</evidence>
<protein>
    <submittedName>
        <fullName evidence="17">Endoplasmic reticulum Oxidoreductin 1-domain-containing protein</fullName>
    </submittedName>
</protein>
<keyword evidence="5" id="KW-0813">Transport</keyword>
<evidence type="ECO:0000256" key="9">
    <source>
        <dbReference type="ARBA" id="ARBA00022827"/>
    </source>
</evidence>
<evidence type="ECO:0000256" key="2">
    <source>
        <dbReference type="ARBA" id="ARBA00004367"/>
    </source>
</evidence>
<evidence type="ECO:0000256" key="12">
    <source>
        <dbReference type="ARBA" id="ARBA00023136"/>
    </source>
</evidence>
<comment type="similarity">
    <text evidence="3">Belongs to the EROs family.</text>
</comment>
<accession>A0A433P5G9</accession>
<evidence type="ECO:0000256" key="14">
    <source>
        <dbReference type="ARBA" id="ARBA00023180"/>
    </source>
</evidence>
<dbReference type="GO" id="GO:0015035">
    <property type="term" value="F:protein-disulfide reductase activity"/>
    <property type="evidence" value="ECO:0007669"/>
    <property type="project" value="InterPro"/>
</dbReference>
<evidence type="ECO:0000256" key="8">
    <source>
        <dbReference type="ARBA" id="ARBA00022824"/>
    </source>
</evidence>
<evidence type="ECO:0000256" key="4">
    <source>
        <dbReference type="ARBA" id="ARBA00011802"/>
    </source>
</evidence>
<dbReference type="PANTHER" id="PTHR12613:SF0">
    <property type="entry name" value="ERO1-LIKE PROTEIN"/>
    <property type="match status" value="1"/>
</dbReference>
<reference evidence="17 18" key="1">
    <citation type="journal article" date="2018" name="New Phytol.">
        <title>Phylogenomics of Endogonaceae and evolution of mycorrhizas within Mucoromycota.</title>
        <authorList>
            <person name="Chang Y."/>
            <person name="Desiro A."/>
            <person name="Na H."/>
            <person name="Sandor L."/>
            <person name="Lipzen A."/>
            <person name="Clum A."/>
            <person name="Barry K."/>
            <person name="Grigoriev I.V."/>
            <person name="Martin F.M."/>
            <person name="Stajich J.E."/>
            <person name="Smith M.E."/>
            <person name="Bonito G."/>
            <person name="Spatafora J.W."/>
        </authorList>
    </citation>
    <scope>NUCLEOTIDE SEQUENCE [LARGE SCALE GENOMIC DNA]</scope>
    <source>
        <strain evidence="17 18">AD002</strain>
    </source>
</reference>
<comment type="subunit">
    <text evidence="4">May function both as a monomer and a homodimer.</text>
</comment>
<evidence type="ECO:0000256" key="16">
    <source>
        <dbReference type="SAM" id="MobiDB-lite"/>
    </source>
</evidence>
<keyword evidence="10" id="KW-0249">Electron transport</keyword>